<dbReference type="Gene3D" id="3.40.630.30">
    <property type="match status" value="1"/>
</dbReference>
<keyword evidence="1" id="KW-0808">Transferase</keyword>
<dbReference type="InterPro" id="IPR000182">
    <property type="entry name" value="GNAT_dom"/>
</dbReference>
<accession>A0ABQ4G1M5</accession>
<comment type="caution">
    <text evidence="4">The sequence shown here is derived from an EMBL/GenBank/DDBJ whole genome shotgun (WGS) entry which is preliminary data.</text>
</comment>
<organism evidence="4 5">
    <name type="scientific">Microbispora corallina</name>
    <dbReference type="NCBI Taxonomy" id="83302"/>
    <lineage>
        <taxon>Bacteria</taxon>
        <taxon>Bacillati</taxon>
        <taxon>Actinomycetota</taxon>
        <taxon>Actinomycetes</taxon>
        <taxon>Streptosporangiales</taxon>
        <taxon>Streptosporangiaceae</taxon>
        <taxon>Microbispora</taxon>
    </lineage>
</organism>
<dbReference type="InterPro" id="IPR050832">
    <property type="entry name" value="Bact_Acetyltransf"/>
</dbReference>
<evidence type="ECO:0000256" key="1">
    <source>
        <dbReference type="ARBA" id="ARBA00022679"/>
    </source>
</evidence>
<proteinExistence type="predicted"/>
<dbReference type="PANTHER" id="PTHR43877:SF2">
    <property type="entry name" value="AMINOALKYLPHOSPHONATE N-ACETYLTRANSFERASE-RELATED"/>
    <property type="match status" value="1"/>
</dbReference>
<reference evidence="4 5" key="1">
    <citation type="submission" date="2021-01" db="EMBL/GenBank/DDBJ databases">
        <title>Whole genome shotgun sequence of Microbispora corallina NBRC 16416.</title>
        <authorList>
            <person name="Komaki H."/>
            <person name="Tamura T."/>
        </authorList>
    </citation>
    <scope>NUCLEOTIDE SEQUENCE [LARGE SCALE GENOMIC DNA]</scope>
    <source>
        <strain evidence="4 5">NBRC 16416</strain>
    </source>
</reference>
<evidence type="ECO:0000313" key="4">
    <source>
        <dbReference type="EMBL" id="GIH40969.1"/>
    </source>
</evidence>
<dbReference type="PANTHER" id="PTHR43877">
    <property type="entry name" value="AMINOALKYLPHOSPHONATE N-ACETYLTRANSFERASE-RELATED-RELATED"/>
    <property type="match status" value="1"/>
</dbReference>
<dbReference type="SUPFAM" id="SSF55729">
    <property type="entry name" value="Acyl-CoA N-acyltransferases (Nat)"/>
    <property type="match status" value="1"/>
</dbReference>
<dbReference type="PROSITE" id="PS51186">
    <property type="entry name" value="GNAT"/>
    <property type="match status" value="1"/>
</dbReference>
<sequence length="150" mass="16435">MIVISVCPPDDPGLLALVDAMTAELVPLYGLPPDAEPAPLAPDARHLLAIDGGKAVGCCAVQPLGQGVCELKRMYVDPAKRGKGLAVRLLERAERTALDLEAERMRLETGIRQPAAVRLYERAGYRRIPSYPPHDRDPESLCFEKTLRPR</sequence>
<name>A0ABQ4G1M5_9ACTN</name>
<keyword evidence="5" id="KW-1185">Reference proteome</keyword>
<evidence type="ECO:0000256" key="2">
    <source>
        <dbReference type="ARBA" id="ARBA00023315"/>
    </source>
</evidence>
<feature type="domain" description="N-acetyltransferase" evidence="3">
    <location>
        <begin position="2"/>
        <end position="148"/>
    </location>
</feature>
<dbReference type="RefSeq" id="WP_204058352.1">
    <property type="nucleotide sequence ID" value="NZ_BAAAGP010000010.1"/>
</dbReference>
<dbReference type="InterPro" id="IPR016181">
    <property type="entry name" value="Acyl_CoA_acyltransferase"/>
</dbReference>
<dbReference type="Pfam" id="PF00583">
    <property type="entry name" value="Acetyltransf_1"/>
    <property type="match status" value="1"/>
</dbReference>
<protein>
    <submittedName>
        <fullName evidence="4">N-acetyltransferase</fullName>
    </submittedName>
</protein>
<evidence type="ECO:0000259" key="3">
    <source>
        <dbReference type="PROSITE" id="PS51186"/>
    </source>
</evidence>
<dbReference type="CDD" id="cd04301">
    <property type="entry name" value="NAT_SF"/>
    <property type="match status" value="1"/>
</dbReference>
<dbReference type="Proteomes" id="UP000603904">
    <property type="component" value="Unassembled WGS sequence"/>
</dbReference>
<dbReference type="EMBL" id="BOOC01000018">
    <property type="protein sequence ID" value="GIH40969.1"/>
    <property type="molecule type" value="Genomic_DNA"/>
</dbReference>
<gene>
    <name evidence="4" type="ORF">Mco01_39690</name>
</gene>
<keyword evidence="2" id="KW-0012">Acyltransferase</keyword>
<evidence type="ECO:0000313" key="5">
    <source>
        <dbReference type="Proteomes" id="UP000603904"/>
    </source>
</evidence>